<dbReference type="InterPro" id="IPR043519">
    <property type="entry name" value="NT_sf"/>
</dbReference>
<evidence type="ECO:0000313" key="14">
    <source>
        <dbReference type="Proteomes" id="UP000649232"/>
    </source>
</evidence>
<feature type="domain" description="Poly A polymerase head" evidence="10">
    <location>
        <begin position="31"/>
        <end position="172"/>
    </location>
</feature>
<evidence type="ECO:0000259" key="11">
    <source>
        <dbReference type="Pfam" id="PF12626"/>
    </source>
</evidence>
<feature type="active site" evidence="7">
    <location>
        <position position="51"/>
    </location>
</feature>
<keyword evidence="5 7" id="KW-0694">RNA-binding</keyword>
<keyword evidence="1 7" id="KW-0507">mRNA processing</keyword>
<dbReference type="Pfam" id="PF12627">
    <property type="entry name" value="PolyA_pol_RNAbd"/>
    <property type="match status" value="1"/>
</dbReference>
<protein>
    <recommendedName>
        <fullName evidence="7">Poly(A) polymerase I</fullName>
        <shortName evidence="7">PAP I</shortName>
        <ecNumber evidence="7">2.7.7.19</ecNumber>
    </recommendedName>
</protein>
<feature type="active site" evidence="7">
    <location>
        <position position="142"/>
    </location>
</feature>
<comment type="catalytic activity">
    <reaction evidence="7">
        <text>RNA(n) + ATP = RNA(n)-3'-adenine ribonucleotide + diphosphate</text>
        <dbReference type="Rhea" id="RHEA:11332"/>
        <dbReference type="Rhea" id="RHEA-COMP:14527"/>
        <dbReference type="Rhea" id="RHEA-COMP:17347"/>
        <dbReference type="ChEBI" id="CHEBI:30616"/>
        <dbReference type="ChEBI" id="CHEBI:33019"/>
        <dbReference type="ChEBI" id="CHEBI:140395"/>
        <dbReference type="ChEBI" id="CHEBI:173115"/>
        <dbReference type="EC" id="2.7.7.19"/>
    </reaction>
</comment>
<keyword evidence="6 7" id="KW-0804">Transcription</keyword>
<evidence type="ECO:0000256" key="3">
    <source>
        <dbReference type="ARBA" id="ARBA00022741"/>
    </source>
</evidence>
<dbReference type="Gene3D" id="1.10.3090.10">
    <property type="entry name" value="cca-adding enzyme, domain 2"/>
    <property type="match status" value="1"/>
</dbReference>
<dbReference type="EC" id="2.7.7.19" evidence="7"/>
<dbReference type="Gene3D" id="3.30.460.10">
    <property type="entry name" value="Beta Polymerase, domain 2"/>
    <property type="match status" value="1"/>
</dbReference>
<dbReference type="PANTHER" id="PTHR43051">
    <property type="entry name" value="POLYNUCLEOTIDE ADENYLYLTRANSFERASE FAMILY PROTEIN"/>
    <property type="match status" value="1"/>
</dbReference>
<evidence type="ECO:0000313" key="13">
    <source>
        <dbReference type="EMBL" id="MBJ2137412.1"/>
    </source>
</evidence>
<comment type="caution">
    <text evidence="13">The sequence shown here is derived from an EMBL/GenBank/DDBJ whole genome shotgun (WGS) entry which is preliminary data.</text>
</comment>
<feature type="domain" description="tRNA nucleotidyltransferase/poly(A) polymerase RNA and SrmB- binding" evidence="12">
    <location>
        <begin position="200"/>
        <end position="261"/>
    </location>
</feature>
<evidence type="ECO:0000256" key="1">
    <source>
        <dbReference type="ARBA" id="ARBA00022664"/>
    </source>
</evidence>
<name>A0ABS0WG49_9ALTE</name>
<evidence type="ECO:0000256" key="6">
    <source>
        <dbReference type="ARBA" id="ARBA00023163"/>
    </source>
</evidence>
<keyword evidence="2 7" id="KW-0808">Transferase</keyword>
<dbReference type="Pfam" id="PF12626">
    <property type="entry name" value="PolyA_pol_arg_C"/>
    <property type="match status" value="1"/>
</dbReference>
<feature type="domain" description="Polymerase A arginine-rich C-terminal" evidence="11">
    <location>
        <begin position="317"/>
        <end position="434"/>
    </location>
</feature>
<proteinExistence type="inferred from homology"/>
<feature type="compositionally biased region" description="Basic and acidic residues" evidence="9">
    <location>
        <begin position="97"/>
        <end position="112"/>
    </location>
</feature>
<feature type="region of interest" description="Disordered" evidence="9">
    <location>
        <begin position="414"/>
        <end position="441"/>
    </location>
</feature>
<evidence type="ECO:0000256" key="7">
    <source>
        <dbReference type="HAMAP-Rule" id="MF_00957"/>
    </source>
</evidence>
<dbReference type="CDD" id="cd05398">
    <property type="entry name" value="NT_ClassII-CCAase"/>
    <property type="match status" value="1"/>
</dbReference>
<dbReference type="InterPro" id="IPR002646">
    <property type="entry name" value="PolA_pol_head_dom"/>
</dbReference>
<evidence type="ECO:0000256" key="9">
    <source>
        <dbReference type="SAM" id="MobiDB-lite"/>
    </source>
</evidence>
<dbReference type="HAMAP" id="MF_00957">
    <property type="entry name" value="PolyA_pol"/>
    <property type="match status" value="1"/>
</dbReference>
<dbReference type="GO" id="GO:1990817">
    <property type="term" value="F:poly(A) RNA polymerase activity"/>
    <property type="evidence" value="ECO:0007669"/>
    <property type="project" value="UniProtKB-EC"/>
</dbReference>
<dbReference type="Pfam" id="PF01743">
    <property type="entry name" value="PolyA_pol"/>
    <property type="match status" value="1"/>
</dbReference>
<dbReference type="InterPro" id="IPR025866">
    <property type="entry name" value="PolyA_pol_arg_C_dom"/>
</dbReference>
<dbReference type="Proteomes" id="UP000649232">
    <property type="component" value="Unassembled WGS sequence"/>
</dbReference>
<evidence type="ECO:0000256" key="4">
    <source>
        <dbReference type="ARBA" id="ARBA00022840"/>
    </source>
</evidence>
<sequence>MPRAEHPVSRSDISDNALKVLYRLHNNGYQAFLVGGCVRDILLGKKPKDFDVTTDATPEQVKELFRNCRLIGRRFRLAHVVFGREIIEVATFRGHHPSQDEDKESDKDKDIKGQNLSKQSDHGQLLRDNVFGSIEEDAERRDFTVNAMYYNIADYSIHDFANGMQAVKNRQITMIGDPATRYREDPVRMLRAVRFSVKLGMKISPETAKPIYELAPLMANIPPARLFEEVLKLLLSGQGLDTYKLLNEFGLFEQLFPQLTPLLKSQNSRELAFIEQVLMNTDNRINSDMKVTPAFIFAALLWYPLEERCQQHMVEGGLNHFDAFNLALSDVLHRQIQRIMIPKRFTITVREIWQLQQRLPKRYGRRAFQMLEHPKFRAAYDFLLIRGQIEGGELLELSQWWTDFQNLNPEQRQGMLKTLREKEGGPPKRRSRYRGKKKAAQ</sequence>
<keyword evidence="4 7" id="KW-0067">ATP-binding</keyword>
<keyword evidence="13" id="KW-0548">Nucleotidyltransferase</keyword>
<dbReference type="EMBL" id="JAEILT010000019">
    <property type="protein sequence ID" value="MBJ2137412.1"/>
    <property type="molecule type" value="Genomic_DNA"/>
</dbReference>
<dbReference type="PANTHER" id="PTHR43051:SF1">
    <property type="entry name" value="POLYNUCLEOTIDE ADENYLYLTRANSFERASE FAMILY PROTEIN"/>
    <property type="match status" value="1"/>
</dbReference>
<reference evidence="13 14" key="1">
    <citation type="submission" date="2020-12" db="EMBL/GenBank/DDBJ databases">
        <title>Draft genome sequences of nine environmental bacterial isolates colonizing plastic.</title>
        <authorList>
            <person name="Borre I."/>
            <person name="Sonnenschein E.C."/>
        </authorList>
    </citation>
    <scope>NUCLEOTIDE SEQUENCE [LARGE SCALE GENOMIC DNA]</scope>
    <source>
        <strain evidence="13 14">IB30</strain>
    </source>
</reference>
<evidence type="ECO:0000256" key="8">
    <source>
        <dbReference type="RuleBase" id="RU003953"/>
    </source>
</evidence>
<accession>A0ABS0WG49</accession>
<dbReference type="RefSeq" id="WP_198825052.1">
    <property type="nucleotide sequence ID" value="NZ_JAEILT010000019.1"/>
</dbReference>
<evidence type="ECO:0000259" key="10">
    <source>
        <dbReference type="Pfam" id="PF01743"/>
    </source>
</evidence>
<dbReference type="InterPro" id="IPR032828">
    <property type="entry name" value="PolyA_RNA-bd"/>
</dbReference>
<gene>
    <name evidence="7 13" type="primary">pcnB</name>
    <name evidence="13" type="ORF">JEU11_13195</name>
</gene>
<evidence type="ECO:0000256" key="5">
    <source>
        <dbReference type="ARBA" id="ARBA00022884"/>
    </source>
</evidence>
<keyword evidence="3 7" id="KW-0547">Nucleotide-binding</keyword>
<feature type="region of interest" description="Disordered" evidence="9">
    <location>
        <begin position="93"/>
        <end position="120"/>
    </location>
</feature>
<evidence type="ECO:0000256" key="2">
    <source>
        <dbReference type="ARBA" id="ARBA00022679"/>
    </source>
</evidence>
<dbReference type="InterPro" id="IPR010206">
    <property type="entry name" value="PolA_pol_I"/>
</dbReference>
<evidence type="ECO:0000259" key="12">
    <source>
        <dbReference type="Pfam" id="PF12627"/>
    </source>
</evidence>
<dbReference type="SUPFAM" id="SSF81301">
    <property type="entry name" value="Nucleotidyltransferase"/>
    <property type="match status" value="1"/>
</dbReference>
<dbReference type="InterPro" id="IPR052191">
    <property type="entry name" value="tRNA_ntf/polyA_polymerase_I"/>
</dbReference>
<dbReference type="SUPFAM" id="SSF81891">
    <property type="entry name" value="Poly A polymerase C-terminal region-like"/>
    <property type="match status" value="1"/>
</dbReference>
<comment type="similarity">
    <text evidence="7 8">Belongs to the tRNA nucleotidyltransferase/poly(A) polymerase family.</text>
</comment>
<comment type="function">
    <text evidence="7">Adds poly(A) tail to the 3' end of many RNAs, which usually targets these RNAs for decay. Plays a significant role in the global control of gene expression, through influencing the rate of transcript degradation, and in the general RNA quality control.</text>
</comment>
<feature type="compositionally biased region" description="Basic residues" evidence="9">
    <location>
        <begin position="427"/>
        <end position="441"/>
    </location>
</feature>
<organism evidence="13 14">
    <name type="scientific">Paraglaciecola chathamensis</name>
    <dbReference type="NCBI Taxonomy" id="368405"/>
    <lineage>
        <taxon>Bacteria</taxon>
        <taxon>Pseudomonadati</taxon>
        <taxon>Pseudomonadota</taxon>
        <taxon>Gammaproteobacteria</taxon>
        <taxon>Alteromonadales</taxon>
        <taxon>Alteromonadaceae</taxon>
        <taxon>Paraglaciecola</taxon>
    </lineage>
</organism>
<dbReference type="NCBIfam" id="TIGR01942">
    <property type="entry name" value="pcnB"/>
    <property type="match status" value="1"/>
</dbReference>
<feature type="active site" evidence="7">
    <location>
        <position position="49"/>
    </location>
</feature>